<dbReference type="PANTHER" id="PTHR37828:SF1">
    <property type="entry name" value="YCII-RELATED DOMAIN-CONTAINING PROTEIN"/>
    <property type="match status" value="1"/>
</dbReference>
<name>A0A940MP80_9RHOB</name>
<dbReference type="PANTHER" id="PTHR37828">
    <property type="entry name" value="GSR2449 PROTEIN"/>
    <property type="match status" value="1"/>
</dbReference>
<dbReference type="Pfam" id="PF03795">
    <property type="entry name" value="YCII"/>
    <property type="match status" value="1"/>
</dbReference>
<comment type="similarity">
    <text evidence="1">Belongs to the YciI family.</text>
</comment>
<gene>
    <name evidence="3" type="ORF">J5474_12295</name>
</gene>
<comment type="caution">
    <text evidence="3">The sequence shown here is derived from an EMBL/GenBank/DDBJ whole genome shotgun (WGS) entry which is preliminary data.</text>
</comment>
<dbReference type="RefSeq" id="WP_209361206.1">
    <property type="nucleotide sequence ID" value="NZ_JAGISH010000006.1"/>
</dbReference>
<dbReference type="InterPro" id="IPR005545">
    <property type="entry name" value="YCII"/>
</dbReference>
<keyword evidence="4" id="KW-1185">Reference proteome</keyword>
<proteinExistence type="inferred from homology"/>
<dbReference type="AlphaFoldDB" id="A0A940MP80"/>
<dbReference type="Proteomes" id="UP000675940">
    <property type="component" value="Unassembled WGS sequence"/>
</dbReference>
<evidence type="ECO:0000259" key="2">
    <source>
        <dbReference type="Pfam" id="PF03795"/>
    </source>
</evidence>
<dbReference type="EMBL" id="JAGISH010000006">
    <property type="protein sequence ID" value="MBP0483268.1"/>
    <property type="molecule type" value="Genomic_DNA"/>
</dbReference>
<evidence type="ECO:0000313" key="3">
    <source>
        <dbReference type="EMBL" id="MBP0483268.1"/>
    </source>
</evidence>
<dbReference type="SUPFAM" id="SSF54909">
    <property type="entry name" value="Dimeric alpha+beta barrel"/>
    <property type="match status" value="1"/>
</dbReference>
<feature type="domain" description="YCII-related" evidence="2">
    <location>
        <begin position="21"/>
        <end position="84"/>
    </location>
</feature>
<evidence type="ECO:0000256" key="1">
    <source>
        <dbReference type="ARBA" id="ARBA00007689"/>
    </source>
</evidence>
<dbReference type="InterPro" id="IPR011008">
    <property type="entry name" value="Dimeric_a/b-barrel"/>
</dbReference>
<dbReference type="Gene3D" id="3.30.70.1060">
    <property type="entry name" value="Dimeric alpha+beta barrel"/>
    <property type="match status" value="1"/>
</dbReference>
<sequence length="101" mass="10869">MLIPEGHHLFIIDLTYVAGAEKIDLHRTAHMAFVATCLADGFILLSGPKVPRDGGVIVAVARDLAAAQARMAEDPFVIHGLVAVTYTEVDPGTRHPTLRDL</sequence>
<evidence type="ECO:0000313" key="4">
    <source>
        <dbReference type="Proteomes" id="UP000675940"/>
    </source>
</evidence>
<organism evidence="3 4">
    <name type="scientific">Sagittula salina</name>
    <dbReference type="NCBI Taxonomy" id="2820268"/>
    <lineage>
        <taxon>Bacteria</taxon>
        <taxon>Pseudomonadati</taxon>
        <taxon>Pseudomonadota</taxon>
        <taxon>Alphaproteobacteria</taxon>
        <taxon>Rhodobacterales</taxon>
        <taxon>Roseobacteraceae</taxon>
        <taxon>Sagittula</taxon>
    </lineage>
</organism>
<reference evidence="3" key="1">
    <citation type="submission" date="2021-03" db="EMBL/GenBank/DDBJ databases">
        <title>Sagittula salina sp. nov. strain M10.9X isolated from the marine waste.</title>
        <authorList>
            <person name="Satari L."/>
            <person name="Molina-Menor E."/>
            <person name="Vidal-Verdu A."/>
            <person name="Pascual J."/>
            <person name="Pereto J."/>
            <person name="Porcar M."/>
        </authorList>
    </citation>
    <scope>NUCLEOTIDE SEQUENCE</scope>
    <source>
        <strain evidence="3">M10.9X</strain>
    </source>
</reference>
<accession>A0A940MP80</accession>
<protein>
    <recommendedName>
        <fullName evidence="2">YCII-related domain-containing protein</fullName>
    </recommendedName>
</protein>